<gene>
    <name evidence="2" type="ORF">KIPB_007740</name>
</gene>
<keyword evidence="1" id="KW-1133">Transmembrane helix</keyword>
<protein>
    <submittedName>
        <fullName evidence="2">Uncharacterized protein</fullName>
    </submittedName>
</protein>
<feature type="transmembrane region" description="Helical" evidence="1">
    <location>
        <begin position="29"/>
        <end position="48"/>
    </location>
</feature>
<keyword evidence="1" id="KW-0472">Membrane</keyword>
<keyword evidence="3" id="KW-1185">Reference proteome</keyword>
<accession>A0A9K3GKR9</accession>
<feature type="transmembrane region" description="Helical" evidence="1">
    <location>
        <begin position="110"/>
        <end position="127"/>
    </location>
</feature>
<organism evidence="2 3">
    <name type="scientific">Kipferlia bialata</name>
    <dbReference type="NCBI Taxonomy" id="797122"/>
    <lineage>
        <taxon>Eukaryota</taxon>
        <taxon>Metamonada</taxon>
        <taxon>Carpediemonas-like organisms</taxon>
        <taxon>Kipferlia</taxon>
    </lineage>
</organism>
<evidence type="ECO:0000256" key="1">
    <source>
        <dbReference type="SAM" id="Phobius"/>
    </source>
</evidence>
<comment type="caution">
    <text evidence="2">The sequence shown here is derived from an EMBL/GenBank/DDBJ whole genome shotgun (WGS) entry which is preliminary data.</text>
</comment>
<evidence type="ECO:0000313" key="2">
    <source>
        <dbReference type="EMBL" id="GIQ85976.1"/>
    </source>
</evidence>
<feature type="transmembrane region" description="Helical" evidence="1">
    <location>
        <begin position="154"/>
        <end position="172"/>
    </location>
</feature>
<feature type="transmembrane region" description="Helical" evidence="1">
    <location>
        <begin position="6"/>
        <end position="22"/>
    </location>
</feature>
<dbReference type="AlphaFoldDB" id="A0A9K3GKR9"/>
<dbReference type="EMBL" id="BDIP01002242">
    <property type="protein sequence ID" value="GIQ85976.1"/>
    <property type="molecule type" value="Genomic_DNA"/>
</dbReference>
<sequence>SYLYPALLVYSFTLILAGVILFDKEMRSFLYFQAVAAALIENAISGLLRLPMLTEVNGFCIFQATVKIFTGMCMFMHLTVTGLVLPLLLPQNRSMLTRVNVPRVTRRIILAPYLIAAILTFITYKAGKMGLSSDDIEDYCFVVAGNVFWSTLDFYGWLGLFIFVTLGAVIYTTMQIVRQNYSDGGVSKIPQRSKRMFLLPLVF</sequence>
<evidence type="ECO:0000313" key="3">
    <source>
        <dbReference type="Proteomes" id="UP000265618"/>
    </source>
</evidence>
<feature type="non-terminal residue" evidence="2">
    <location>
        <position position="1"/>
    </location>
</feature>
<dbReference type="Proteomes" id="UP000265618">
    <property type="component" value="Unassembled WGS sequence"/>
</dbReference>
<proteinExistence type="predicted"/>
<name>A0A9K3GKR9_9EUKA</name>
<feature type="transmembrane region" description="Helical" evidence="1">
    <location>
        <begin position="68"/>
        <end position="89"/>
    </location>
</feature>
<dbReference type="Gene3D" id="1.20.1070.10">
    <property type="entry name" value="Rhodopsin 7-helix transmembrane proteins"/>
    <property type="match status" value="1"/>
</dbReference>
<reference evidence="2 3" key="1">
    <citation type="journal article" date="2018" name="PLoS ONE">
        <title>The draft genome of Kipferlia bialata reveals reductive genome evolution in fornicate parasites.</title>
        <authorList>
            <person name="Tanifuji G."/>
            <person name="Takabayashi S."/>
            <person name="Kume K."/>
            <person name="Takagi M."/>
            <person name="Nakayama T."/>
            <person name="Kamikawa R."/>
            <person name="Inagaki Y."/>
            <person name="Hashimoto T."/>
        </authorList>
    </citation>
    <scope>NUCLEOTIDE SEQUENCE [LARGE SCALE GENOMIC DNA]</scope>
    <source>
        <strain evidence="2">NY0173</strain>
    </source>
</reference>
<keyword evidence="1" id="KW-0812">Transmembrane</keyword>